<evidence type="ECO:0000313" key="3">
    <source>
        <dbReference type="Proteomes" id="UP000238954"/>
    </source>
</evidence>
<dbReference type="RefSeq" id="WP_105997937.1">
    <property type="nucleotide sequence ID" value="NZ_CM009578.1"/>
</dbReference>
<proteinExistence type="predicted"/>
<gene>
    <name evidence="2" type="ORF">CVO77_03650</name>
</gene>
<comment type="caution">
    <text evidence="2">The sequence shown here is derived from an EMBL/GenBank/DDBJ whole genome shotgun (WGS) entry which is preliminary data.</text>
</comment>
<accession>A0A2S8B5T0</accession>
<dbReference type="EMBL" id="PHFW01000002">
    <property type="protein sequence ID" value="PQM27676.1"/>
    <property type="molecule type" value="Genomic_DNA"/>
</dbReference>
<feature type="compositionally biased region" description="Polar residues" evidence="1">
    <location>
        <begin position="1"/>
        <end position="12"/>
    </location>
</feature>
<dbReference type="AlphaFoldDB" id="A0A2S8B5T0"/>
<dbReference type="Proteomes" id="UP000238954">
    <property type="component" value="Chromosome"/>
</dbReference>
<keyword evidence="3" id="KW-1185">Reference proteome</keyword>
<sequence length="804" mass="86815">MRNPAQDPTSFYDTEDAPGLPIAQNVDDIPAAPPGEAFAAGWRTAKDDWPGESINQLISAYSPLIDAVKAETGKPETEYIAIGHSNAWVQEARVFRDIARIRAKKPNFLPGVPDSVDAFRASVTKRTQERRGKDLQTLERTEGVSTVTGYAGGFAGAAADPINVMTLPLGGTGATVARRIIGEAAVNIATEAIEQPMIAGEREKRGEKLTAGEAATNIAVAGVAGAVIQGGIVEPASAFLRRHRERRLTPAERAAVNVVEREAQVDATSPFKPGSGTEAHRERMAEAERVLDGEQPPRPVRPVSPKASRETVKAKIRRAESSPTDDYNEISGAMGPYQFLASTWTRFYKRRYGSGGLTDAEIAAKRRDPVLNEQLMDDMLAENERALASTGARATPGNLYLAHFAGSGGAKAVLRAAPDMPVSRILGKRAVDANPFLRGMTAEDLIQWAHRKVGGDPDGPTLRRDEFSADEEWMAAQREVDAAEQQLAISRARDADDLDATLAVRREWDDAEPRAFDLWPDGDDADTLRLYRADTPDAEGATFRGYTDDEAAARSAAGESGAIYKIDVPVARADELAPVAKTGERRVARDIADAIERKVEPPTRATVAADAVDDWIISRHMIPETGPSGYRVEQADDGSFATVVLRGHDGRAKAGLLIPTHPEAIDNFGGVITYVSPDIRRKGIATRLYNIAREAGLPIDAMSGRGDLTPDGAEFVRSWRERSAPLRAQGIEHYDDAIHGEGPRTVTQSLEHDLRMAVAANPDEMMRVNDEGGDVRLADVLDELDADDNALIAARACMVPMRGA</sequence>
<feature type="region of interest" description="Disordered" evidence="1">
    <location>
        <begin position="292"/>
        <end position="327"/>
    </location>
</feature>
<organism evidence="2 3">
    <name type="scientific">Sphingopyxis lindanitolerans</name>
    <dbReference type="NCBI Taxonomy" id="2054227"/>
    <lineage>
        <taxon>Bacteria</taxon>
        <taxon>Pseudomonadati</taxon>
        <taxon>Pseudomonadota</taxon>
        <taxon>Alphaproteobacteria</taxon>
        <taxon>Sphingomonadales</taxon>
        <taxon>Sphingomonadaceae</taxon>
        <taxon>Sphingopyxis</taxon>
    </lineage>
</organism>
<name>A0A2S8B5T0_9SPHN</name>
<dbReference type="OrthoDB" id="7592628at2"/>
<feature type="region of interest" description="Disordered" evidence="1">
    <location>
        <begin position="1"/>
        <end position="36"/>
    </location>
</feature>
<feature type="compositionally biased region" description="Basic and acidic residues" evidence="1">
    <location>
        <begin position="307"/>
        <end position="320"/>
    </location>
</feature>
<evidence type="ECO:0000313" key="2">
    <source>
        <dbReference type="EMBL" id="PQM27676.1"/>
    </source>
</evidence>
<protein>
    <submittedName>
        <fullName evidence="2">Uncharacterized protein</fullName>
    </submittedName>
</protein>
<reference evidence="3" key="1">
    <citation type="submission" date="2017-11" db="EMBL/GenBank/DDBJ databases">
        <title>The complete genome sequence of Sphingopyxis pomeranensis sp. nov. strain WS5A3p.</title>
        <authorList>
            <person name="Kaminski M.A."/>
        </authorList>
    </citation>
    <scope>NUCLEOTIDE SEQUENCE [LARGE SCALE GENOMIC DNA]</scope>
    <source>
        <strain evidence="3">WS5A3p</strain>
    </source>
</reference>
<dbReference type="Gene3D" id="1.10.530.10">
    <property type="match status" value="1"/>
</dbReference>
<evidence type="ECO:0000256" key="1">
    <source>
        <dbReference type="SAM" id="MobiDB-lite"/>
    </source>
</evidence>